<dbReference type="SUPFAM" id="SSF53300">
    <property type="entry name" value="vWA-like"/>
    <property type="match status" value="1"/>
</dbReference>
<dbReference type="PROSITE" id="PS50234">
    <property type="entry name" value="VWFA"/>
    <property type="match status" value="1"/>
</dbReference>
<feature type="domain" description="VWFA" evidence="2">
    <location>
        <begin position="1"/>
        <end position="175"/>
    </location>
</feature>
<organism evidence="3 4">
    <name type="scientific">Natronocella acetinitrilica</name>
    <dbReference type="NCBI Taxonomy" id="414046"/>
    <lineage>
        <taxon>Bacteria</taxon>
        <taxon>Pseudomonadati</taxon>
        <taxon>Pseudomonadota</taxon>
        <taxon>Gammaproteobacteria</taxon>
        <taxon>Chromatiales</taxon>
        <taxon>Ectothiorhodospiraceae</taxon>
        <taxon>Natronocella</taxon>
    </lineage>
</organism>
<sequence>MRRTDPANVRVPAVRLLAQLVPEQSRTGIWFFADTVETTLPVQAVDAEWRAAASLIADDVHSRGHGTDIGAALQAAVDAFDDDTEASSRHVLLFTDGQVHLSRDDAVNATERQRIIAELLPAIREAGIHVHAVGLSDEVDAELLQALAEGTGGQLVLTADAEQLERLFLRLFDSVTPRDRVPLEGNRFVVDMSVSELTVVAFRSADAEISLTAPDGQVLTPADAGDAGLRWRREQRYDLITVENPEHGTWQLDGEEDPDNRVLVITDLRLHLGGLPAYLLAGEELGLEAWLTDGETAITDTGFHDALGVTAQIQPGGDRTVHRPMQRDDHYRYQLAEQEARGGGATRVTVTVEAGTFQRQQMRSVVVLPKPATARIAPLPDDPDLDRRLLLSPDERSRATSVALYARVTSDRGESSRFRLPGQPEDATDWYVDMDHLDAERDYVLTVEAHGRLPDEREFAVEIGAFHLPGQAPDVAAPETRSSQIGRPLLVIVLVAFNIALLGVIIIGFLAFRRRTPVPSFDDSTRPRKEGDAS</sequence>
<keyword evidence="1" id="KW-0812">Transmembrane</keyword>
<evidence type="ECO:0000256" key="1">
    <source>
        <dbReference type="SAM" id="Phobius"/>
    </source>
</evidence>
<reference evidence="3" key="1">
    <citation type="submission" date="2022-03" db="EMBL/GenBank/DDBJ databases">
        <title>Genomic Encyclopedia of Type Strains, Phase III (KMG-III): the genomes of soil and plant-associated and newly described type strains.</title>
        <authorList>
            <person name="Whitman W."/>
        </authorList>
    </citation>
    <scope>NUCLEOTIDE SEQUENCE</scope>
    <source>
        <strain evidence="3">ANL 6-2</strain>
    </source>
</reference>
<evidence type="ECO:0000313" key="3">
    <source>
        <dbReference type="EMBL" id="MCP1676195.1"/>
    </source>
</evidence>
<evidence type="ECO:0000259" key="2">
    <source>
        <dbReference type="PROSITE" id="PS50234"/>
    </source>
</evidence>
<dbReference type="AlphaFoldDB" id="A0AAE3G5C7"/>
<gene>
    <name evidence="3" type="ORF">J2T57_003354</name>
</gene>
<keyword evidence="1" id="KW-1133">Transmembrane helix</keyword>
<dbReference type="Pfam" id="PF00092">
    <property type="entry name" value="VWA"/>
    <property type="match status" value="1"/>
</dbReference>
<keyword evidence="4" id="KW-1185">Reference proteome</keyword>
<comment type="caution">
    <text evidence="3">The sequence shown here is derived from an EMBL/GenBank/DDBJ whole genome shotgun (WGS) entry which is preliminary data.</text>
</comment>
<dbReference type="CDD" id="cd00198">
    <property type="entry name" value="vWFA"/>
    <property type="match status" value="1"/>
</dbReference>
<dbReference type="Gene3D" id="3.40.50.410">
    <property type="entry name" value="von Willebrand factor, type A domain"/>
    <property type="match status" value="1"/>
</dbReference>
<feature type="transmembrane region" description="Helical" evidence="1">
    <location>
        <begin position="489"/>
        <end position="512"/>
    </location>
</feature>
<dbReference type="EMBL" id="JALJXV010000008">
    <property type="protein sequence ID" value="MCP1676195.1"/>
    <property type="molecule type" value="Genomic_DNA"/>
</dbReference>
<keyword evidence="1" id="KW-0472">Membrane</keyword>
<dbReference type="InterPro" id="IPR002035">
    <property type="entry name" value="VWF_A"/>
</dbReference>
<dbReference type="InterPro" id="IPR036465">
    <property type="entry name" value="vWFA_dom_sf"/>
</dbReference>
<evidence type="ECO:0000313" key="4">
    <source>
        <dbReference type="Proteomes" id="UP001205843"/>
    </source>
</evidence>
<dbReference type="Proteomes" id="UP001205843">
    <property type="component" value="Unassembled WGS sequence"/>
</dbReference>
<accession>A0AAE3G5C7</accession>
<proteinExistence type="predicted"/>
<name>A0AAE3G5C7_9GAMM</name>
<protein>
    <recommendedName>
        <fullName evidence="2">VWFA domain-containing protein</fullName>
    </recommendedName>
</protein>